<evidence type="ECO:0000256" key="3">
    <source>
        <dbReference type="ARBA" id="ARBA00022748"/>
    </source>
</evidence>
<keyword evidence="2 7" id="KW-0812">Transmembrane</keyword>
<evidence type="ECO:0000256" key="6">
    <source>
        <dbReference type="SAM" id="MobiDB-lite"/>
    </source>
</evidence>
<dbReference type="Proteomes" id="UP000295560">
    <property type="component" value="Unassembled WGS sequence"/>
</dbReference>
<feature type="domain" description="ResB-like" evidence="8">
    <location>
        <begin position="47"/>
        <end position="534"/>
    </location>
</feature>
<feature type="transmembrane region" description="Helical" evidence="7">
    <location>
        <begin position="104"/>
        <end position="122"/>
    </location>
</feature>
<dbReference type="InterPro" id="IPR007816">
    <property type="entry name" value="ResB-like_domain"/>
</dbReference>
<keyword evidence="10" id="KW-1185">Reference proteome</keyword>
<keyword evidence="4 7" id="KW-1133">Transmembrane helix</keyword>
<feature type="transmembrane region" description="Helical" evidence="7">
    <location>
        <begin position="50"/>
        <end position="67"/>
    </location>
</feature>
<dbReference type="GO" id="GO:0016020">
    <property type="term" value="C:membrane"/>
    <property type="evidence" value="ECO:0007669"/>
    <property type="project" value="UniProtKB-SubCell"/>
</dbReference>
<feature type="transmembrane region" description="Helical" evidence="7">
    <location>
        <begin position="198"/>
        <end position="217"/>
    </location>
</feature>
<feature type="region of interest" description="Disordered" evidence="6">
    <location>
        <begin position="1"/>
        <end position="24"/>
    </location>
</feature>
<evidence type="ECO:0000313" key="9">
    <source>
        <dbReference type="EMBL" id="TCK20205.1"/>
    </source>
</evidence>
<feature type="transmembrane region" description="Helical" evidence="7">
    <location>
        <begin position="477"/>
        <end position="496"/>
    </location>
</feature>
<feature type="compositionally biased region" description="Pro residues" evidence="6">
    <location>
        <begin position="1"/>
        <end position="13"/>
    </location>
</feature>
<dbReference type="EMBL" id="SMFZ01000002">
    <property type="protein sequence ID" value="TCK20205.1"/>
    <property type="molecule type" value="Genomic_DNA"/>
</dbReference>
<comment type="caution">
    <text evidence="9">The sequence shown here is derived from an EMBL/GenBank/DDBJ whole genome shotgun (WGS) entry which is preliminary data.</text>
</comment>
<sequence>MSSPPTAPPSPPEARPDAEPPGGGTGQGPLLRALAFLRNTWRGLTSMRTALVLLFLLALAALPGALLPQRSLNQQLVDQYVADHPTLAPVLDAVGAFEIFASPWFAAIYLLLMISLIGCVLPRSLEYWRATRAVPVATPRNLSRLPHHAAGTLDESPDAFLERTRTVLRGWRKVEREEPGGMRTVSAERGYLRETGNLIFHLSLIGLLLGFAGGKLYGYDGDVIVLADGSEFCNTSILGYDSFRAGLQVDGTQLNPFCVKADAFEGTWLPNGQPSTFQAQVGYQSAGDLEDGSSTWRPDTISVNHPLRTDGDRVYLTGYGYAPKFTVTWPDGQSRTGVVQWRPVDRSTILSEGATKFERPGVADAEQRRTSQLALTGLFAPTAAMDANGGFVSAYPDLRNPVVQLSVLRGDLGIDDGRGQSIFQVDQRQIDSGALKKVAQTDLAPGDSVRLDDGTTVRLDSVTPWVNLLVGHDPGQIWVLVFSVVMVGGLALSLSVKRRRFWVRVRPSPDGTGSIVQVGGLARSDRAGYGEEFERLGDELLRRKREEDG</sequence>
<evidence type="ECO:0000256" key="1">
    <source>
        <dbReference type="ARBA" id="ARBA00004141"/>
    </source>
</evidence>
<accession>A0A4R1HID9</accession>
<keyword evidence="5 7" id="KW-0472">Membrane</keyword>
<gene>
    <name evidence="9" type="ORF">EV378_4155</name>
</gene>
<reference evidence="9 10" key="1">
    <citation type="submission" date="2019-03" db="EMBL/GenBank/DDBJ databases">
        <title>Sequencing the genomes of 1000 actinobacteria strains.</title>
        <authorList>
            <person name="Klenk H.-P."/>
        </authorList>
    </citation>
    <scope>NUCLEOTIDE SEQUENCE [LARGE SCALE GENOMIC DNA]</scope>
    <source>
        <strain evidence="9 10">DSM 44969</strain>
    </source>
</reference>
<evidence type="ECO:0000313" key="10">
    <source>
        <dbReference type="Proteomes" id="UP000295560"/>
    </source>
</evidence>
<dbReference type="OrthoDB" id="3949537at2"/>
<dbReference type="AlphaFoldDB" id="A0A4R1HID9"/>
<dbReference type="RefSeq" id="WP_132428785.1">
    <property type="nucleotide sequence ID" value="NZ_SMFZ01000002.1"/>
</dbReference>
<evidence type="ECO:0000256" key="2">
    <source>
        <dbReference type="ARBA" id="ARBA00022692"/>
    </source>
</evidence>
<evidence type="ECO:0000256" key="7">
    <source>
        <dbReference type="SAM" id="Phobius"/>
    </source>
</evidence>
<keyword evidence="3" id="KW-0201">Cytochrome c-type biogenesis</keyword>
<evidence type="ECO:0000256" key="5">
    <source>
        <dbReference type="ARBA" id="ARBA00023136"/>
    </source>
</evidence>
<evidence type="ECO:0000259" key="8">
    <source>
        <dbReference type="Pfam" id="PF05140"/>
    </source>
</evidence>
<dbReference type="GO" id="GO:0017004">
    <property type="term" value="P:cytochrome complex assembly"/>
    <property type="evidence" value="ECO:0007669"/>
    <property type="project" value="UniProtKB-KW"/>
</dbReference>
<dbReference type="Pfam" id="PF05140">
    <property type="entry name" value="ResB"/>
    <property type="match status" value="1"/>
</dbReference>
<dbReference type="InterPro" id="IPR023494">
    <property type="entry name" value="Cyt_c_bgen_Ccs1/CcsB/ResB"/>
</dbReference>
<dbReference type="PANTHER" id="PTHR31566">
    <property type="entry name" value="CYTOCHROME C BIOGENESIS PROTEIN CCS1, CHLOROPLASTIC"/>
    <property type="match status" value="1"/>
</dbReference>
<name>A0A4R1HID9_PSEEN</name>
<organism evidence="9 10">
    <name type="scientific">Pseudonocardia endophytica</name>
    <dbReference type="NCBI Taxonomy" id="401976"/>
    <lineage>
        <taxon>Bacteria</taxon>
        <taxon>Bacillati</taxon>
        <taxon>Actinomycetota</taxon>
        <taxon>Actinomycetes</taxon>
        <taxon>Pseudonocardiales</taxon>
        <taxon>Pseudonocardiaceae</taxon>
        <taxon>Pseudonocardia</taxon>
    </lineage>
</organism>
<comment type="subcellular location">
    <subcellularLocation>
        <location evidence="1">Membrane</location>
        <topology evidence="1">Multi-pass membrane protein</topology>
    </subcellularLocation>
</comment>
<evidence type="ECO:0000256" key="4">
    <source>
        <dbReference type="ARBA" id="ARBA00022989"/>
    </source>
</evidence>
<dbReference type="PANTHER" id="PTHR31566:SF0">
    <property type="entry name" value="CYTOCHROME C BIOGENESIS PROTEIN CCS1, CHLOROPLASTIC"/>
    <property type="match status" value="1"/>
</dbReference>
<protein>
    <submittedName>
        <fullName evidence="9">Cytochrome c biogenesis protein</fullName>
    </submittedName>
</protein>
<proteinExistence type="predicted"/>